<dbReference type="AlphaFoldDB" id="W1NN56"/>
<proteinExistence type="predicted"/>
<dbReference type="EMBL" id="KI396610">
    <property type="protein sequence ID" value="ERM97041.1"/>
    <property type="molecule type" value="Genomic_DNA"/>
</dbReference>
<gene>
    <name evidence="1" type="ORF">AMTR_s00122p00075950</name>
</gene>
<organism evidence="1 2">
    <name type="scientific">Amborella trichopoda</name>
    <dbReference type="NCBI Taxonomy" id="13333"/>
    <lineage>
        <taxon>Eukaryota</taxon>
        <taxon>Viridiplantae</taxon>
        <taxon>Streptophyta</taxon>
        <taxon>Embryophyta</taxon>
        <taxon>Tracheophyta</taxon>
        <taxon>Spermatophyta</taxon>
        <taxon>Magnoliopsida</taxon>
        <taxon>Amborellales</taxon>
        <taxon>Amborellaceae</taxon>
        <taxon>Amborella</taxon>
    </lineage>
</organism>
<sequence length="120" mass="14119">MHTTSMHTVKVICFNGFTVTVNGIVRELPPCIRLHTYARHFCVICFDGFTEKIEMISSISYVSMVSWRSSRDHMFDGFMECRDDKLRHMFDGFTKCRDDDKLCHMFDGFTECFDGFMEKI</sequence>
<protein>
    <submittedName>
        <fullName evidence="1">Uncharacterized protein</fullName>
    </submittedName>
</protein>
<reference evidence="2" key="1">
    <citation type="journal article" date="2013" name="Science">
        <title>The Amborella genome and the evolution of flowering plants.</title>
        <authorList>
            <consortium name="Amborella Genome Project"/>
        </authorList>
    </citation>
    <scope>NUCLEOTIDE SEQUENCE [LARGE SCALE GENOMIC DNA]</scope>
</reference>
<accession>W1NN56</accession>
<dbReference type="HOGENOM" id="CLU_2052809_0_0_1"/>
<evidence type="ECO:0000313" key="2">
    <source>
        <dbReference type="Proteomes" id="UP000017836"/>
    </source>
</evidence>
<dbReference type="Gramene" id="ERM97041">
    <property type="protein sequence ID" value="ERM97041"/>
    <property type="gene ID" value="AMTR_s00122p00075950"/>
</dbReference>
<keyword evidence="2" id="KW-1185">Reference proteome</keyword>
<name>W1NN56_AMBTC</name>
<evidence type="ECO:0000313" key="1">
    <source>
        <dbReference type="EMBL" id="ERM97041.1"/>
    </source>
</evidence>
<dbReference type="Proteomes" id="UP000017836">
    <property type="component" value="Unassembled WGS sequence"/>
</dbReference>